<dbReference type="EMBL" id="CP020563">
    <property type="protein sequence ID" value="ARF76247.1"/>
    <property type="molecule type" value="Genomic_DNA"/>
</dbReference>
<evidence type="ECO:0000313" key="11">
    <source>
        <dbReference type="EMBL" id="ARF76247.1"/>
    </source>
</evidence>
<feature type="domain" description="NAD(P)-binding" evidence="10">
    <location>
        <begin position="5"/>
        <end position="304"/>
    </location>
</feature>
<keyword evidence="6" id="KW-0520">NAD</keyword>
<comment type="cofactor">
    <cofactor evidence="2 8">
        <name>NAD(+)</name>
        <dbReference type="ChEBI" id="CHEBI:57540"/>
    </cofactor>
</comment>
<dbReference type="CDD" id="cd05246">
    <property type="entry name" value="dTDP_GD_SDR_e"/>
    <property type="match status" value="1"/>
</dbReference>
<dbReference type="InterPro" id="IPR005888">
    <property type="entry name" value="dTDP_Gluc_deHydtase"/>
</dbReference>
<dbReference type="EC" id="4.2.1.46" evidence="4 8"/>
<evidence type="ECO:0000256" key="3">
    <source>
        <dbReference type="ARBA" id="ARBA00008178"/>
    </source>
</evidence>
<evidence type="ECO:0000313" key="12">
    <source>
        <dbReference type="Proteomes" id="UP000192251"/>
    </source>
</evidence>
<organism evidence="11 12">
    <name type="scientific">Kitasatospora albolonga</name>
    <dbReference type="NCBI Taxonomy" id="68173"/>
    <lineage>
        <taxon>Bacteria</taxon>
        <taxon>Bacillati</taxon>
        <taxon>Actinomycetota</taxon>
        <taxon>Actinomycetes</taxon>
        <taxon>Kitasatosporales</taxon>
        <taxon>Streptomycetaceae</taxon>
        <taxon>Kitasatospora</taxon>
    </lineage>
</organism>
<dbReference type="InterPro" id="IPR036291">
    <property type="entry name" value="NAD(P)-bd_dom_sf"/>
</dbReference>
<dbReference type="GO" id="GO:0008460">
    <property type="term" value="F:dTDP-glucose 4,6-dehydratase activity"/>
    <property type="evidence" value="ECO:0007669"/>
    <property type="project" value="UniProtKB-EC"/>
</dbReference>
<dbReference type="Proteomes" id="UP000192251">
    <property type="component" value="Chromosome"/>
</dbReference>
<evidence type="ECO:0000256" key="2">
    <source>
        <dbReference type="ARBA" id="ARBA00001911"/>
    </source>
</evidence>
<evidence type="ECO:0000256" key="9">
    <source>
        <dbReference type="SAM" id="MobiDB-lite"/>
    </source>
</evidence>
<evidence type="ECO:0000259" key="10">
    <source>
        <dbReference type="Pfam" id="PF16363"/>
    </source>
</evidence>
<name>A0ABC8C0L7_9ACTN</name>
<feature type="region of interest" description="Disordered" evidence="9">
    <location>
        <begin position="325"/>
        <end position="345"/>
    </location>
</feature>
<dbReference type="SUPFAM" id="SSF51735">
    <property type="entry name" value="NAD(P)-binding Rossmann-fold domains"/>
    <property type="match status" value="1"/>
</dbReference>
<comment type="similarity">
    <text evidence="3 8">Belongs to the NAD(P)-dependent epimerase/dehydratase family. dTDP-glucose dehydratase subfamily.</text>
</comment>
<sequence length="345" mass="37773">MRICVTGGAGFIGSHYVRTLLAGGYPGFEQARVTVLDRLTYAGDRANLPPADPRLTFVRGDVCDRNLLLDLLPGHDAVVHFAAESHVDRSLADASEFVRTNVLGTQTLLDACAAARVERVVHISTDEVYGSIEQGSWDEERPLLPNSPYAASKAAADLLARAAWRSHGLDLSVTRCSNNYGPYQHVEKLIPLFVTRLLQGLPVGLYGDGSNVREWLHVDDHCRAVQSVLTRGRPGEVYNIGRGNERTNRALAERLVELCGADPALVRTVPDRKAHDLRYALDDGKIRDELGYAPRVPFERGLADTVAWYRDHPHRWRPAAPATGAVRVPAMSTGTPGLPEPVPGR</sequence>
<dbReference type="InterPro" id="IPR016040">
    <property type="entry name" value="NAD(P)-bd_dom"/>
</dbReference>
<comment type="catalytic activity">
    <reaction evidence="1 8">
        <text>dTDP-alpha-D-glucose = dTDP-4-dehydro-6-deoxy-alpha-D-glucose + H2O</text>
        <dbReference type="Rhea" id="RHEA:17221"/>
        <dbReference type="ChEBI" id="CHEBI:15377"/>
        <dbReference type="ChEBI" id="CHEBI:57477"/>
        <dbReference type="ChEBI" id="CHEBI:57649"/>
        <dbReference type="EC" id="4.2.1.46"/>
    </reaction>
</comment>
<protein>
    <recommendedName>
        <fullName evidence="5 8">dTDP-glucose 4,6-dehydratase</fullName>
        <ecNumber evidence="4 8">4.2.1.46</ecNumber>
    </recommendedName>
</protein>
<evidence type="ECO:0000256" key="7">
    <source>
        <dbReference type="ARBA" id="ARBA00023239"/>
    </source>
</evidence>
<dbReference type="Gene3D" id="3.40.50.720">
    <property type="entry name" value="NAD(P)-binding Rossmann-like Domain"/>
    <property type="match status" value="1"/>
</dbReference>
<evidence type="ECO:0000256" key="6">
    <source>
        <dbReference type="ARBA" id="ARBA00023027"/>
    </source>
</evidence>
<evidence type="ECO:0000256" key="5">
    <source>
        <dbReference type="ARBA" id="ARBA00016977"/>
    </source>
</evidence>
<dbReference type="AlphaFoldDB" id="A0ABC8C0L7"/>
<dbReference type="RefSeq" id="WP_084751581.1">
    <property type="nucleotide sequence ID" value="NZ_CP020563.1"/>
</dbReference>
<proteinExistence type="inferred from homology"/>
<keyword evidence="7 8" id="KW-0456">Lyase</keyword>
<accession>A0ABC8C0L7</accession>
<keyword evidence="12" id="KW-1185">Reference proteome</keyword>
<evidence type="ECO:0000256" key="8">
    <source>
        <dbReference type="RuleBase" id="RU004473"/>
    </source>
</evidence>
<gene>
    <name evidence="11" type="ORF">B7C62_31185</name>
</gene>
<dbReference type="Gene3D" id="3.90.25.10">
    <property type="entry name" value="UDP-galactose 4-epimerase, domain 1"/>
    <property type="match status" value="1"/>
</dbReference>
<reference evidence="11 12" key="1">
    <citation type="submission" date="2017-04" db="EMBL/GenBank/DDBJ databases">
        <title>The complete genome sequence of Streptomyces albolongus YIM 101047, the producer of novel bafilomycins and novel odoriferous sesquiterpenoids.</title>
        <authorList>
            <person name="Yin M."/>
            <person name="Jiang Y."/>
        </authorList>
    </citation>
    <scope>NUCLEOTIDE SEQUENCE [LARGE SCALE GENOMIC DNA]</scope>
    <source>
        <strain evidence="11 12">YIM 101047</strain>
    </source>
</reference>
<evidence type="ECO:0000256" key="4">
    <source>
        <dbReference type="ARBA" id="ARBA00011990"/>
    </source>
</evidence>
<dbReference type="NCBIfam" id="TIGR01181">
    <property type="entry name" value="dTDP_gluc_dehyt"/>
    <property type="match status" value="1"/>
</dbReference>
<dbReference type="Pfam" id="PF16363">
    <property type="entry name" value="GDP_Man_Dehyd"/>
    <property type="match status" value="1"/>
</dbReference>
<evidence type="ECO:0000256" key="1">
    <source>
        <dbReference type="ARBA" id="ARBA00001539"/>
    </source>
</evidence>
<dbReference type="KEGG" id="kab:B7C62_31185"/>
<dbReference type="PANTHER" id="PTHR43000">
    <property type="entry name" value="DTDP-D-GLUCOSE 4,6-DEHYDRATASE-RELATED"/>
    <property type="match status" value="1"/>
</dbReference>